<dbReference type="Gene3D" id="2.40.110.10">
    <property type="entry name" value="Butyryl-CoA Dehydrogenase, subunit A, domain 2"/>
    <property type="match status" value="1"/>
</dbReference>
<name>A0ABW3QJ02_9PSEU</name>
<protein>
    <submittedName>
        <fullName evidence="5">Acyl-CoA dehydrogenase family protein</fullName>
    </submittedName>
</protein>
<dbReference type="SUPFAM" id="SSF56645">
    <property type="entry name" value="Acyl-CoA dehydrogenase NM domain-like"/>
    <property type="match status" value="1"/>
</dbReference>
<reference evidence="6" key="1">
    <citation type="journal article" date="2019" name="Int. J. Syst. Evol. Microbiol.">
        <title>The Global Catalogue of Microorganisms (GCM) 10K type strain sequencing project: providing services to taxonomists for standard genome sequencing and annotation.</title>
        <authorList>
            <consortium name="The Broad Institute Genomics Platform"/>
            <consortium name="The Broad Institute Genome Sequencing Center for Infectious Disease"/>
            <person name="Wu L."/>
            <person name="Ma J."/>
        </authorList>
    </citation>
    <scope>NUCLEOTIDE SEQUENCE [LARGE SCALE GENOMIC DNA]</scope>
    <source>
        <strain evidence="6">CCUG 60214</strain>
    </source>
</reference>
<accession>A0ABW3QJ02</accession>
<dbReference type="Pfam" id="PF02771">
    <property type="entry name" value="Acyl-CoA_dh_N"/>
    <property type="match status" value="1"/>
</dbReference>
<evidence type="ECO:0000259" key="3">
    <source>
        <dbReference type="Pfam" id="PF02771"/>
    </source>
</evidence>
<dbReference type="InterPro" id="IPR036250">
    <property type="entry name" value="AcylCo_DH-like_C"/>
</dbReference>
<dbReference type="PANTHER" id="PTHR48083">
    <property type="entry name" value="MEDIUM-CHAIN SPECIFIC ACYL-COA DEHYDROGENASE, MITOCHONDRIAL-RELATED"/>
    <property type="match status" value="1"/>
</dbReference>
<dbReference type="PANTHER" id="PTHR48083:SF19">
    <property type="entry name" value="FLAVIN-DEPENDENT MONOOXYGENASE, OXYGENASE SUBUNIT HSAA"/>
    <property type="match status" value="1"/>
</dbReference>
<dbReference type="InterPro" id="IPR013786">
    <property type="entry name" value="AcylCoA_DH/ox_N"/>
</dbReference>
<evidence type="ECO:0000256" key="1">
    <source>
        <dbReference type="ARBA" id="ARBA00023002"/>
    </source>
</evidence>
<feature type="domain" description="Acyl-CoA dehydrogenase C-terminal" evidence="4">
    <location>
        <begin position="242"/>
        <end position="371"/>
    </location>
</feature>
<gene>
    <name evidence="5" type="ORF">ACFQ3T_03700</name>
</gene>
<sequence>MVTTIEDARPAVLEAVRDLVPTLRANGAEADANGWLPQENIDLLEKAGVFGMAVPRRFGGLDLPLAEKAAVLTEIARGCPSTGWVSMVWVSTAWMVSLYPDKAQEEIFGSGAVRVSGGFTPGGTLTPVDGGYRLNGTWRFNTGSKAADWNMMAAIVEGPDGPVGEAVALVPLSDMTLADDWDVSAARGTGSVSSTATDVFIPAHRVADAERAVLGTLDDRSNTGATGRNYCLYPLVLAESLAAFVGMARGAYDLFLGRLAGRGISYSSWTDQSAHPLTHVQLATAANKITAADAMLERMVALIQRRADEGVQPTWEERADIRGQSAFAIQMAKEAVDLLYSASGATVIARNVPLQRFQRDVQGMAQHGLLNAATSLEVQGRVLLGLDPQNYFL</sequence>
<dbReference type="RefSeq" id="WP_380719731.1">
    <property type="nucleotide sequence ID" value="NZ_JBHTLK010000009.1"/>
</dbReference>
<feature type="domain" description="Acyl-CoA dehydrogenase/oxidase N-terminal" evidence="3">
    <location>
        <begin position="11"/>
        <end position="106"/>
    </location>
</feature>
<dbReference type="EMBL" id="JBHTLK010000009">
    <property type="protein sequence ID" value="MFD1146220.1"/>
    <property type="molecule type" value="Genomic_DNA"/>
</dbReference>
<dbReference type="InterPro" id="IPR050741">
    <property type="entry name" value="Acyl-CoA_dehydrogenase"/>
</dbReference>
<dbReference type="PIRSF" id="PIRSF016578">
    <property type="entry name" value="HsaA"/>
    <property type="match status" value="1"/>
</dbReference>
<dbReference type="PROSITE" id="PS00834">
    <property type="entry name" value="OMPTIN_1"/>
    <property type="match status" value="1"/>
</dbReference>
<dbReference type="Proteomes" id="UP001597168">
    <property type="component" value="Unassembled WGS sequence"/>
</dbReference>
<dbReference type="InterPro" id="IPR020079">
    <property type="entry name" value="Peptidase_A26_CS"/>
</dbReference>
<dbReference type="Gene3D" id="1.20.140.10">
    <property type="entry name" value="Butyryl-CoA Dehydrogenase, subunit A, domain 3"/>
    <property type="match status" value="1"/>
</dbReference>
<evidence type="ECO:0000259" key="4">
    <source>
        <dbReference type="Pfam" id="PF08028"/>
    </source>
</evidence>
<proteinExistence type="inferred from homology"/>
<dbReference type="Pfam" id="PF08028">
    <property type="entry name" value="Acyl-CoA_dh_2"/>
    <property type="match status" value="1"/>
</dbReference>
<comment type="similarity">
    <text evidence="2">Belongs to the HpaH/HsaA monooxygenase family.</text>
</comment>
<dbReference type="InterPro" id="IPR013107">
    <property type="entry name" value="Acyl-CoA_DH_C"/>
</dbReference>
<dbReference type="SUPFAM" id="SSF47203">
    <property type="entry name" value="Acyl-CoA dehydrogenase C-terminal domain-like"/>
    <property type="match status" value="1"/>
</dbReference>
<keyword evidence="1" id="KW-0560">Oxidoreductase</keyword>
<dbReference type="InterPro" id="IPR009100">
    <property type="entry name" value="AcylCoA_DH/oxidase_NM_dom_sf"/>
</dbReference>
<keyword evidence="6" id="KW-1185">Reference proteome</keyword>
<evidence type="ECO:0000313" key="5">
    <source>
        <dbReference type="EMBL" id="MFD1146220.1"/>
    </source>
</evidence>
<organism evidence="5 6">
    <name type="scientific">Saccharothrix hoggarensis</name>
    <dbReference type="NCBI Taxonomy" id="913853"/>
    <lineage>
        <taxon>Bacteria</taxon>
        <taxon>Bacillati</taxon>
        <taxon>Actinomycetota</taxon>
        <taxon>Actinomycetes</taxon>
        <taxon>Pseudonocardiales</taxon>
        <taxon>Pseudonocardiaceae</taxon>
        <taxon>Saccharothrix</taxon>
    </lineage>
</organism>
<dbReference type="InterPro" id="IPR046373">
    <property type="entry name" value="Acyl-CoA_Oxase/DH_mid-dom_sf"/>
</dbReference>
<evidence type="ECO:0000313" key="6">
    <source>
        <dbReference type="Proteomes" id="UP001597168"/>
    </source>
</evidence>
<evidence type="ECO:0000256" key="2">
    <source>
        <dbReference type="ARBA" id="ARBA00049661"/>
    </source>
</evidence>
<dbReference type="Gene3D" id="1.10.540.10">
    <property type="entry name" value="Acyl-CoA dehydrogenase/oxidase, N-terminal domain"/>
    <property type="match status" value="1"/>
</dbReference>
<dbReference type="InterPro" id="IPR037069">
    <property type="entry name" value="AcylCoA_DH/ox_N_sf"/>
</dbReference>
<comment type="caution">
    <text evidence="5">The sequence shown here is derived from an EMBL/GenBank/DDBJ whole genome shotgun (WGS) entry which is preliminary data.</text>
</comment>